<name>A0A0F9D4K6_9ZZZZ</name>
<sequence>MTPTDWTEYEARYARHRDAMRGILASLGETEEINVSERGFHVTLWRDQDDLSLDVSLSLLDSGEADDGVYGEHGNFSFSIIEFGGVVLAAFSPGNYTPAAWAFYGDDVAWERKIGAVPDAAPHLLEVVREWQEARP</sequence>
<evidence type="ECO:0000313" key="1">
    <source>
        <dbReference type="EMBL" id="KKL56509.1"/>
    </source>
</evidence>
<accession>A0A0F9D4K6</accession>
<protein>
    <submittedName>
        <fullName evidence="1">Uncharacterized protein</fullName>
    </submittedName>
</protein>
<reference evidence="1" key="1">
    <citation type="journal article" date="2015" name="Nature">
        <title>Complex archaea that bridge the gap between prokaryotes and eukaryotes.</title>
        <authorList>
            <person name="Spang A."/>
            <person name="Saw J.H."/>
            <person name="Jorgensen S.L."/>
            <person name="Zaremba-Niedzwiedzka K."/>
            <person name="Martijn J."/>
            <person name="Lind A.E."/>
            <person name="van Eijk R."/>
            <person name="Schleper C."/>
            <person name="Guy L."/>
            <person name="Ettema T.J."/>
        </authorList>
    </citation>
    <scope>NUCLEOTIDE SEQUENCE</scope>
</reference>
<comment type="caution">
    <text evidence="1">The sequence shown here is derived from an EMBL/GenBank/DDBJ whole genome shotgun (WGS) entry which is preliminary data.</text>
</comment>
<proteinExistence type="predicted"/>
<organism evidence="1">
    <name type="scientific">marine sediment metagenome</name>
    <dbReference type="NCBI Taxonomy" id="412755"/>
    <lineage>
        <taxon>unclassified sequences</taxon>
        <taxon>metagenomes</taxon>
        <taxon>ecological metagenomes</taxon>
    </lineage>
</organism>
<dbReference type="AlphaFoldDB" id="A0A0F9D4K6"/>
<gene>
    <name evidence="1" type="ORF">LCGC14_2244720</name>
</gene>
<dbReference type="EMBL" id="LAZR01030469">
    <property type="protein sequence ID" value="KKL56509.1"/>
    <property type="molecule type" value="Genomic_DNA"/>
</dbReference>